<gene>
    <name evidence="1" type="ORF">ALC57_00633</name>
</gene>
<evidence type="ECO:0000313" key="2">
    <source>
        <dbReference type="Proteomes" id="UP000078492"/>
    </source>
</evidence>
<organism evidence="1 2">
    <name type="scientific">Trachymyrmex cornetzi</name>
    <dbReference type="NCBI Taxonomy" id="471704"/>
    <lineage>
        <taxon>Eukaryota</taxon>
        <taxon>Metazoa</taxon>
        <taxon>Ecdysozoa</taxon>
        <taxon>Arthropoda</taxon>
        <taxon>Hexapoda</taxon>
        <taxon>Insecta</taxon>
        <taxon>Pterygota</taxon>
        <taxon>Neoptera</taxon>
        <taxon>Endopterygota</taxon>
        <taxon>Hymenoptera</taxon>
        <taxon>Apocrita</taxon>
        <taxon>Aculeata</taxon>
        <taxon>Formicoidea</taxon>
        <taxon>Formicidae</taxon>
        <taxon>Myrmicinae</taxon>
        <taxon>Trachymyrmex</taxon>
    </lineage>
</organism>
<evidence type="ECO:0000313" key="1">
    <source>
        <dbReference type="EMBL" id="KYN29888.1"/>
    </source>
</evidence>
<sequence>MKGQIRSFIPAASRARARATISRHIRKDYRRGLKGDSTIGAGARATRLVGDSYVLCGEYG</sequence>
<name>A0A151JR67_9HYME</name>
<accession>A0A151JR67</accession>
<dbReference type="AlphaFoldDB" id="A0A151JR67"/>
<proteinExistence type="predicted"/>
<protein>
    <submittedName>
        <fullName evidence="1">Uncharacterized protein</fullName>
    </submittedName>
</protein>
<dbReference type="Proteomes" id="UP000078492">
    <property type="component" value="Unassembled WGS sequence"/>
</dbReference>
<dbReference type="EMBL" id="KQ978607">
    <property type="protein sequence ID" value="KYN29888.1"/>
    <property type="molecule type" value="Genomic_DNA"/>
</dbReference>
<reference evidence="1 2" key="1">
    <citation type="submission" date="2015-09" db="EMBL/GenBank/DDBJ databases">
        <title>Trachymyrmex cornetzi WGS genome.</title>
        <authorList>
            <person name="Nygaard S."/>
            <person name="Hu H."/>
            <person name="Boomsma J."/>
            <person name="Zhang G."/>
        </authorList>
    </citation>
    <scope>NUCLEOTIDE SEQUENCE [LARGE SCALE GENOMIC DNA]</scope>
    <source>
        <strain evidence="1">Tcor2-1</strain>
        <tissue evidence="1">Whole body</tissue>
    </source>
</reference>
<keyword evidence="2" id="KW-1185">Reference proteome</keyword>